<dbReference type="OrthoDB" id="8543887at2759"/>
<proteinExistence type="predicted"/>
<keyword evidence="4" id="KW-1185">Reference proteome</keyword>
<organism evidence="3 4">
    <name type="scientific">Balaenoptera physalus</name>
    <name type="common">Fin whale</name>
    <name type="synonym">Balaena physalus</name>
    <dbReference type="NCBI Taxonomy" id="9770"/>
    <lineage>
        <taxon>Eukaryota</taxon>
        <taxon>Metazoa</taxon>
        <taxon>Chordata</taxon>
        <taxon>Craniata</taxon>
        <taxon>Vertebrata</taxon>
        <taxon>Euteleostomi</taxon>
        <taxon>Mammalia</taxon>
        <taxon>Eutheria</taxon>
        <taxon>Laurasiatheria</taxon>
        <taxon>Artiodactyla</taxon>
        <taxon>Whippomorpha</taxon>
        <taxon>Cetacea</taxon>
        <taxon>Mysticeti</taxon>
        <taxon>Balaenopteridae</taxon>
        <taxon>Balaenoptera</taxon>
    </lineage>
</organism>
<dbReference type="PANTHER" id="PTHR21093">
    <property type="entry name" value="DIVERGENT PROTEIN KINASE DOMAIN 1C-RELATED"/>
    <property type="match status" value="1"/>
</dbReference>
<evidence type="ECO:0000313" key="3">
    <source>
        <dbReference type="EMBL" id="KAB0403279.1"/>
    </source>
</evidence>
<comment type="caution">
    <text evidence="3">The sequence shown here is derived from an EMBL/GenBank/DDBJ whole genome shotgun (WGS) entry which is preliminary data.</text>
</comment>
<dbReference type="PANTHER" id="PTHR21093:SF2">
    <property type="entry name" value="DIVERGENT PROTEIN KINASE DOMAIN 1C"/>
    <property type="match status" value="1"/>
</dbReference>
<gene>
    <name evidence="3" type="ORF">E2I00_011210</name>
</gene>
<feature type="domain" description="FAM69 protein-kinase" evidence="2">
    <location>
        <begin position="22"/>
        <end position="91"/>
    </location>
</feature>
<reference evidence="3 4" key="1">
    <citation type="journal article" date="2019" name="PLoS ONE">
        <title>Genomic analyses reveal an absence of contemporary introgressive admixture between fin whales and blue whales, despite known hybrids.</title>
        <authorList>
            <person name="Westbury M.V."/>
            <person name="Petersen B."/>
            <person name="Lorenzen E.D."/>
        </authorList>
    </citation>
    <scope>NUCLEOTIDE SEQUENCE [LARGE SCALE GENOMIC DNA]</scope>
    <source>
        <strain evidence="3">FinWhale-01</strain>
    </source>
</reference>
<feature type="region of interest" description="Disordered" evidence="1">
    <location>
        <begin position="331"/>
        <end position="411"/>
    </location>
</feature>
<evidence type="ECO:0000313" key="4">
    <source>
        <dbReference type="Proteomes" id="UP000437017"/>
    </source>
</evidence>
<evidence type="ECO:0000256" key="1">
    <source>
        <dbReference type="SAM" id="MobiDB-lite"/>
    </source>
</evidence>
<evidence type="ECO:0000259" key="2">
    <source>
        <dbReference type="Pfam" id="PF12260"/>
    </source>
</evidence>
<dbReference type="Pfam" id="PF12260">
    <property type="entry name" value="PIP49_C"/>
    <property type="match status" value="1"/>
</dbReference>
<dbReference type="InterPro" id="IPR022049">
    <property type="entry name" value="FAM69_kinase_dom"/>
</dbReference>
<sequence>MRCPSACQDYRGGALGGDLCEDLCPENFAIRSDFTVVAIDVDMAFFEPKMREILEQNCTGDEDCNFFDCFSKCDLRVHRCGAQRTNSNLQECMDFTDCNIGFREHFISYHSTSSLGAGVAGLVNSRQSQGRVACAQCLSVTRRLSAAPVKTRPQAPCHLLAELVPGGSRRCRSAAREQTGGNRMLVTPRVGHLHEKSCGKMLRADAFAGPTLSPLVGHLIGELAPDNPGGKNSTLDPVWCKAGSQSQNSADRHIGTSAIMSAPSERDGLTENCCTTVIPETLFGQRRGVTKRICLGPALAGVQAPAGNEHQHICVLATPLFLDPSLRLCSPKLPGTGTSPQGDRYGRGSREDRKRRTVTRKVRGRAGGEASGATDIQAHRQGPPKTTARAADSPGPRGLIISSNVGFPGNT</sequence>
<dbReference type="Proteomes" id="UP000437017">
    <property type="component" value="Unassembled WGS sequence"/>
</dbReference>
<feature type="compositionally biased region" description="Polar residues" evidence="1">
    <location>
        <begin position="401"/>
        <end position="411"/>
    </location>
</feature>
<dbReference type="AlphaFoldDB" id="A0A6A1Q907"/>
<feature type="compositionally biased region" description="Basic and acidic residues" evidence="1">
    <location>
        <begin position="344"/>
        <end position="354"/>
    </location>
</feature>
<feature type="compositionally biased region" description="Basic residues" evidence="1">
    <location>
        <begin position="355"/>
        <end position="364"/>
    </location>
</feature>
<accession>A0A6A1Q907</accession>
<dbReference type="EMBL" id="SGJD01000837">
    <property type="protein sequence ID" value="KAB0403279.1"/>
    <property type="molecule type" value="Genomic_DNA"/>
</dbReference>
<protein>
    <recommendedName>
        <fullName evidence="2">FAM69 protein-kinase domain-containing protein</fullName>
    </recommendedName>
</protein>
<name>A0A6A1Q907_BALPH</name>